<reference evidence="2" key="1">
    <citation type="journal article" date="2013" name="J. Am. Chem. Soc.">
        <title>Structures and comparative characterization of biosynthetic gene clusters for cyanosporasides, enediyne-derived natural products from marine actinomycetes.</title>
        <authorList>
            <person name="Lane A.L."/>
            <person name="Nam S.J."/>
            <person name="Fukuda T."/>
            <person name="Yamanaka K."/>
            <person name="Kauffman C.A."/>
            <person name="Jensen P.R."/>
            <person name="Fenical W."/>
            <person name="Moore B.S."/>
        </authorList>
    </citation>
    <scope>NUCLEOTIDE SEQUENCE</scope>
    <source>
        <strain evidence="2">CNT-179</strain>
    </source>
</reference>
<proteinExistence type="predicted"/>
<dbReference type="SUPFAM" id="SSF69118">
    <property type="entry name" value="AhpD-like"/>
    <property type="match status" value="2"/>
</dbReference>
<organism evidence="2">
    <name type="scientific">Streptomyces sp. CNT-179</name>
    <dbReference type="NCBI Taxonomy" id="1338663"/>
    <lineage>
        <taxon>Bacteria</taxon>
        <taxon>Bacillati</taxon>
        <taxon>Actinomycetota</taxon>
        <taxon>Actinomycetes</taxon>
        <taxon>Kitasatosporales</taxon>
        <taxon>Streptomycetaceae</taxon>
        <taxon>Streptomyces</taxon>
    </lineage>
</organism>
<dbReference type="InterPro" id="IPR003779">
    <property type="entry name" value="CMD-like"/>
</dbReference>
<dbReference type="Pfam" id="PF02627">
    <property type="entry name" value="CMD"/>
    <property type="match status" value="1"/>
</dbReference>
<feature type="domain" description="Carboxymuconolactone decarboxylase-like" evidence="1">
    <location>
        <begin position="61"/>
        <end position="104"/>
    </location>
</feature>
<sequence>MLPTILRAAVRRSLNDVRHVRPAPPGRARGEVAELYGRVERDFGVLAPPVAMLSPAPECAAATWTALRESLLVPGRTRRADREAVATAVSRSNTCPYCVEVHGATLGSLDGAGSGADAPDPRSRGSLTPAERAELGAVELTFQHINRLVNVFLPDSPLPEFAPEALRGPLRRATGAVIAARTGPPLSPDTSLELLPRGARNVTVPDDLSWALGEPRIADVLAGVAVVVDEAGSGVLPDTVRALVQGHLATHGTAPAGLGRAWVEEPVAVLPPSDRPLGRLALLTARSSFQVGEDTVAQCRRAGLDDADLVRAVSWAAMTAARHVTAHNVPSVRRNEPNRGSQT</sequence>
<evidence type="ECO:0000259" key="1">
    <source>
        <dbReference type="Pfam" id="PF02627"/>
    </source>
</evidence>
<protein>
    <submittedName>
        <fullName evidence="2">Hypothetical enediyne protein</fullName>
    </submittedName>
</protein>
<name>S4WI16_9ACTN</name>
<dbReference type="Gene3D" id="1.20.1290.10">
    <property type="entry name" value="AhpD-like"/>
    <property type="match status" value="1"/>
</dbReference>
<dbReference type="InterPro" id="IPR029032">
    <property type="entry name" value="AhpD-like"/>
</dbReference>
<accession>S4WI16</accession>
<dbReference type="AlphaFoldDB" id="S4WI16"/>
<evidence type="ECO:0000313" key="2">
    <source>
        <dbReference type="EMBL" id="AGO97158.1"/>
    </source>
</evidence>
<dbReference type="EMBL" id="KC863954">
    <property type="protein sequence ID" value="AGO97158.1"/>
    <property type="molecule type" value="Genomic_DNA"/>
</dbReference>
<dbReference type="GO" id="GO:0051920">
    <property type="term" value="F:peroxiredoxin activity"/>
    <property type="evidence" value="ECO:0007669"/>
    <property type="project" value="InterPro"/>
</dbReference>